<dbReference type="SUPFAM" id="SSF56784">
    <property type="entry name" value="HAD-like"/>
    <property type="match status" value="1"/>
</dbReference>
<keyword evidence="1" id="KW-0378">Hydrolase</keyword>
<dbReference type="PANTHER" id="PTHR43316:SF3">
    <property type="entry name" value="HALOACID DEHALOGENASE, TYPE II (AFU_ORTHOLOGUE AFUA_2G07750)-RELATED"/>
    <property type="match status" value="1"/>
</dbReference>
<dbReference type="InterPro" id="IPR006439">
    <property type="entry name" value="HAD-SF_hydro_IA"/>
</dbReference>
<sequence length="235" mass="27258">MADIKALLFDVFGTVVDYRSTIIREGHQFNKEFALDLDWADIADRWRGRYHPVLKKVLDGEKEWKKLDNLHYEALKEILEEEGITRLSEETLQYINTVWHRLHPWGDAVPGLYRLKQKHIISPLSNGNVSLLVNMARHAGLPWDVILSPEMIQSYKPDPDVYKMAARFLDLKPEEILMTAAHQYDLQAAQDLGFRTAYVYRPLEFGAGNVPNLVPEREYDYAANDFIDLADQLRC</sequence>
<protein>
    <submittedName>
        <fullName evidence="2">Haloacid dehalogenase type II</fullName>
    </submittedName>
</protein>
<dbReference type="CDD" id="cd02588">
    <property type="entry name" value="HAD_L2-DEX"/>
    <property type="match status" value="1"/>
</dbReference>
<proteinExistence type="predicted"/>
<dbReference type="NCBIfam" id="TIGR01493">
    <property type="entry name" value="HAD-SF-IA-v2"/>
    <property type="match status" value="1"/>
</dbReference>
<dbReference type="Gene3D" id="3.40.50.1000">
    <property type="entry name" value="HAD superfamily/HAD-like"/>
    <property type="match status" value="1"/>
</dbReference>
<reference evidence="2 3" key="1">
    <citation type="submission" date="2018-03" db="EMBL/GenBank/DDBJ databases">
        <title>Alkalicoccus saliphilus sp. nov., isolated from a mineral pool.</title>
        <authorList>
            <person name="Zhao B."/>
        </authorList>
    </citation>
    <scope>NUCLEOTIDE SEQUENCE [LARGE SCALE GENOMIC DNA]</scope>
    <source>
        <strain evidence="2 3">6AG</strain>
    </source>
</reference>
<dbReference type="NCBIfam" id="TIGR01428">
    <property type="entry name" value="HAD_type_II"/>
    <property type="match status" value="1"/>
</dbReference>
<dbReference type="RefSeq" id="WP_107584948.1">
    <property type="nucleotide sequence ID" value="NZ_PZJJ01000013.1"/>
</dbReference>
<dbReference type="PRINTS" id="PR00413">
    <property type="entry name" value="HADHALOGNASE"/>
</dbReference>
<gene>
    <name evidence="2" type="ORF">C6Y45_09260</name>
</gene>
<dbReference type="Proteomes" id="UP000240509">
    <property type="component" value="Unassembled WGS sequence"/>
</dbReference>
<evidence type="ECO:0000313" key="3">
    <source>
        <dbReference type="Proteomes" id="UP000240509"/>
    </source>
</evidence>
<dbReference type="GO" id="GO:0019120">
    <property type="term" value="F:hydrolase activity, acting on acid halide bonds, in C-halide compounds"/>
    <property type="evidence" value="ECO:0007669"/>
    <property type="project" value="InterPro"/>
</dbReference>
<keyword evidence="3" id="KW-1185">Reference proteome</keyword>
<dbReference type="Gene3D" id="1.10.150.750">
    <property type="match status" value="1"/>
</dbReference>
<dbReference type="OrthoDB" id="264363at2"/>
<dbReference type="AlphaFoldDB" id="A0A2T4U5Y5"/>
<organism evidence="2 3">
    <name type="scientific">Alkalicoccus saliphilus</name>
    <dbReference type="NCBI Taxonomy" id="200989"/>
    <lineage>
        <taxon>Bacteria</taxon>
        <taxon>Bacillati</taxon>
        <taxon>Bacillota</taxon>
        <taxon>Bacilli</taxon>
        <taxon>Bacillales</taxon>
        <taxon>Bacillaceae</taxon>
        <taxon>Alkalicoccus</taxon>
    </lineage>
</organism>
<dbReference type="InterPro" id="IPR051540">
    <property type="entry name" value="S-2-haloacid_dehalogenase"/>
</dbReference>
<accession>A0A2T4U5Y5</accession>
<evidence type="ECO:0000313" key="2">
    <source>
        <dbReference type="EMBL" id="PTL38816.1"/>
    </source>
</evidence>
<comment type="caution">
    <text evidence="2">The sequence shown here is derived from an EMBL/GenBank/DDBJ whole genome shotgun (WGS) entry which is preliminary data.</text>
</comment>
<evidence type="ECO:0000256" key="1">
    <source>
        <dbReference type="ARBA" id="ARBA00022801"/>
    </source>
</evidence>
<dbReference type="Pfam" id="PF00702">
    <property type="entry name" value="Hydrolase"/>
    <property type="match status" value="1"/>
</dbReference>
<dbReference type="PANTHER" id="PTHR43316">
    <property type="entry name" value="HYDROLASE, HALOACID DELAHOGENASE-RELATED"/>
    <property type="match status" value="1"/>
</dbReference>
<name>A0A2T4U5Y5_9BACI</name>
<dbReference type="EMBL" id="PZJJ01000013">
    <property type="protein sequence ID" value="PTL38816.1"/>
    <property type="molecule type" value="Genomic_DNA"/>
</dbReference>
<dbReference type="InterPro" id="IPR023214">
    <property type="entry name" value="HAD_sf"/>
</dbReference>
<dbReference type="InterPro" id="IPR036412">
    <property type="entry name" value="HAD-like_sf"/>
</dbReference>
<dbReference type="InterPro" id="IPR006328">
    <property type="entry name" value="2-HAD"/>
</dbReference>